<gene>
    <name evidence="1" type="ORF">KGB56_13980</name>
</gene>
<keyword evidence="2" id="KW-1185">Reference proteome</keyword>
<reference evidence="1 2" key="1">
    <citation type="journal article" date="2021" name="Angew. Chem. Int. Ed. Engl.">
        <title>A novel family of nonribosomal peptides modulate collective behavior in Pseudovibrio bacteria isolated from marine sponges.</title>
        <authorList>
            <person name="Ioca L.P."/>
            <person name="Dai Y."/>
            <person name="Kunakom S."/>
            <person name="Diaz-Espinosa J."/>
            <person name="Krunic A."/>
            <person name="Crnkovic C.M."/>
            <person name="Orjala J."/>
            <person name="Sanchez L.M."/>
            <person name="Ferreira A.G."/>
            <person name="Berlinck R.G.S."/>
            <person name="Eustaquio A.S."/>
        </authorList>
    </citation>
    <scope>NUCLEOTIDE SEQUENCE [LARGE SCALE GENOMIC DNA]</scope>
    <source>
        <strain evidence="1 2">Ab134</strain>
    </source>
</reference>
<dbReference type="Proteomes" id="UP000680706">
    <property type="component" value="Chromosome"/>
</dbReference>
<evidence type="ECO:0008006" key="3">
    <source>
        <dbReference type="Google" id="ProtNLM"/>
    </source>
</evidence>
<accession>A0ABX8AHG2</accession>
<dbReference type="RefSeq" id="WP_075698848.1">
    <property type="nucleotide sequence ID" value="NZ_CP074126.1"/>
</dbReference>
<sequence length="130" mass="13475">MSLIHGNKGSVTAGGEDVAKVQSFNLNVEAPISDATAMGEEWETHLEGAPKRWSGSISAKRVKGDAGQAELKAGASVTLHLYYSGNASGETYGSGTATVTSVQHAQGRSETIDMTFEFTGNGPLTEEAVA</sequence>
<protein>
    <recommendedName>
        <fullName evidence="3">Phage major tail protein 2</fullName>
    </recommendedName>
</protein>
<proteinExistence type="predicted"/>
<dbReference type="EMBL" id="CP074126">
    <property type="protein sequence ID" value="QUS54500.1"/>
    <property type="molecule type" value="Genomic_DNA"/>
</dbReference>
<organism evidence="1 2">
    <name type="scientific">Pseudovibrio brasiliensis</name>
    <dbReference type="NCBI Taxonomy" id="1898042"/>
    <lineage>
        <taxon>Bacteria</taxon>
        <taxon>Pseudomonadati</taxon>
        <taxon>Pseudomonadota</taxon>
        <taxon>Alphaproteobacteria</taxon>
        <taxon>Hyphomicrobiales</taxon>
        <taxon>Stappiaceae</taxon>
        <taxon>Pseudovibrio</taxon>
    </lineage>
</organism>
<evidence type="ECO:0000313" key="2">
    <source>
        <dbReference type="Proteomes" id="UP000680706"/>
    </source>
</evidence>
<name>A0ABX8AHG2_9HYPH</name>
<evidence type="ECO:0000313" key="1">
    <source>
        <dbReference type="EMBL" id="QUS54500.1"/>
    </source>
</evidence>